<proteinExistence type="predicted"/>
<sequence length="310" mass="30373">MHASIAPLALAVAALAATASAQSIPASASALDLELVNAQYDNSGFDEGGNAGFDIELEAKALLTVVYPGAGIIENGQAYSVDQVSEAPQLYVTPSQDTVAWFNSSSRYTVALADASSLGDPDSEGNYRHFLVNGLAGAAPTSGNLTFMPEGGTAVTNYAAPGPIAGTGPHRYAFLMFAQPESFTAPSNLSAAGTAPGHWYVENYVEETGLQLVAASFFTVSNGDATGSVAATEAVNTATLSASSSAASSSAASSGSARSSGASSPTGSQTGTTTAGAPSQSAGGSSGASSLVVSLGAGALGLVGAAAALI</sequence>
<dbReference type="Pfam" id="PF01161">
    <property type="entry name" value="PBP"/>
    <property type="match status" value="1"/>
</dbReference>
<evidence type="ECO:0000313" key="3">
    <source>
        <dbReference type="EMBL" id="KPV74238.1"/>
    </source>
</evidence>
<dbReference type="PANTHER" id="PTHR11362">
    <property type="entry name" value="PHOSPHATIDYLETHANOLAMINE-BINDING PROTEIN"/>
    <property type="match status" value="1"/>
</dbReference>
<feature type="signal peptide" evidence="2">
    <location>
        <begin position="1"/>
        <end position="21"/>
    </location>
</feature>
<dbReference type="Gene3D" id="3.90.280.10">
    <property type="entry name" value="PEBP-like"/>
    <property type="match status" value="1"/>
</dbReference>
<evidence type="ECO:0000256" key="1">
    <source>
        <dbReference type="SAM" id="MobiDB-lite"/>
    </source>
</evidence>
<dbReference type="InterPro" id="IPR008914">
    <property type="entry name" value="PEBP"/>
</dbReference>
<dbReference type="AlphaFoldDB" id="A0A194S0I5"/>
<name>A0A194S0I5_RHOGW</name>
<dbReference type="CDD" id="cd00866">
    <property type="entry name" value="PEBP_euk"/>
    <property type="match status" value="1"/>
</dbReference>
<dbReference type="GeneID" id="28974920"/>
<organism evidence="3 4">
    <name type="scientific">Rhodotorula graminis (strain WP1)</name>
    <dbReference type="NCBI Taxonomy" id="578459"/>
    <lineage>
        <taxon>Eukaryota</taxon>
        <taxon>Fungi</taxon>
        <taxon>Dikarya</taxon>
        <taxon>Basidiomycota</taxon>
        <taxon>Pucciniomycotina</taxon>
        <taxon>Microbotryomycetes</taxon>
        <taxon>Sporidiobolales</taxon>
        <taxon>Sporidiobolaceae</taxon>
        <taxon>Rhodotorula</taxon>
    </lineage>
</organism>
<dbReference type="PANTHER" id="PTHR11362:SF140">
    <property type="entry name" value="PEBP-LIKE PROTEIN"/>
    <property type="match status" value="1"/>
</dbReference>
<dbReference type="InterPro" id="IPR036610">
    <property type="entry name" value="PEBP-like_sf"/>
</dbReference>
<dbReference type="RefSeq" id="XP_018270287.1">
    <property type="nucleotide sequence ID" value="XM_018414472.1"/>
</dbReference>
<gene>
    <name evidence="3" type="ORF">RHOBADRAFT_44723</name>
</gene>
<keyword evidence="2" id="KW-0732">Signal</keyword>
<feature type="region of interest" description="Disordered" evidence="1">
    <location>
        <begin position="249"/>
        <end position="284"/>
    </location>
</feature>
<evidence type="ECO:0000256" key="2">
    <source>
        <dbReference type="SAM" id="SignalP"/>
    </source>
</evidence>
<keyword evidence="4" id="KW-1185">Reference proteome</keyword>
<accession>A0A194S0I5</accession>
<dbReference type="InterPro" id="IPR035810">
    <property type="entry name" value="PEBP_euk"/>
</dbReference>
<protein>
    <recommendedName>
        <fullName evidence="5">PEBP-like protein</fullName>
    </recommendedName>
</protein>
<dbReference type="STRING" id="578459.A0A194S0I5"/>
<dbReference type="OMA" id="PHRYMQL"/>
<evidence type="ECO:0000313" key="4">
    <source>
        <dbReference type="Proteomes" id="UP000053890"/>
    </source>
</evidence>
<feature type="chain" id="PRO_5008265414" description="PEBP-like protein" evidence="2">
    <location>
        <begin position="22"/>
        <end position="310"/>
    </location>
</feature>
<dbReference type="Proteomes" id="UP000053890">
    <property type="component" value="Unassembled WGS sequence"/>
</dbReference>
<dbReference type="OrthoDB" id="2506647at2759"/>
<reference evidence="3 4" key="1">
    <citation type="journal article" date="2015" name="Front. Microbiol.">
        <title>Genome sequence of the plant growth promoting endophytic yeast Rhodotorula graminis WP1.</title>
        <authorList>
            <person name="Firrincieli A."/>
            <person name="Otillar R."/>
            <person name="Salamov A."/>
            <person name="Schmutz J."/>
            <person name="Khan Z."/>
            <person name="Redman R.S."/>
            <person name="Fleck N.D."/>
            <person name="Lindquist E."/>
            <person name="Grigoriev I.V."/>
            <person name="Doty S.L."/>
        </authorList>
    </citation>
    <scope>NUCLEOTIDE SEQUENCE [LARGE SCALE GENOMIC DNA]</scope>
    <source>
        <strain evidence="3 4">WP1</strain>
    </source>
</reference>
<evidence type="ECO:0008006" key="5">
    <source>
        <dbReference type="Google" id="ProtNLM"/>
    </source>
</evidence>
<dbReference type="SUPFAM" id="SSF49777">
    <property type="entry name" value="PEBP-like"/>
    <property type="match status" value="1"/>
</dbReference>
<dbReference type="EMBL" id="KQ474080">
    <property type="protein sequence ID" value="KPV74238.1"/>
    <property type="molecule type" value="Genomic_DNA"/>
</dbReference>